<feature type="region of interest" description="Disordered" evidence="7">
    <location>
        <begin position="19"/>
        <end position="61"/>
    </location>
</feature>
<feature type="compositionally biased region" description="Low complexity" evidence="7">
    <location>
        <begin position="29"/>
        <end position="47"/>
    </location>
</feature>
<evidence type="ECO:0000256" key="1">
    <source>
        <dbReference type="ARBA" id="ARBA00004123"/>
    </source>
</evidence>
<proteinExistence type="inferred from homology"/>
<sequence length="163" mass="18518">MAYFSHNAHHPYAYPAMPTPSPSAPHSRAATPAANVVTPAAERTGPGRPRRERQTDAHKERGQVFKNTFTKDLMHLMYAFGDVPNPAPDSVGVMEEIVIEYILDLCQTSLRRMPNKTRLQVDDLRWALRHEADAKELGRLEELLFLHEEIKRARAEFDVDNGM</sequence>
<keyword evidence="4" id="KW-0539">Nucleus</keyword>
<dbReference type="AlphaFoldDB" id="A0A167LLR6"/>
<dbReference type="OrthoDB" id="10266074at2759"/>
<dbReference type="SUPFAM" id="SSF47113">
    <property type="entry name" value="Histone-fold"/>
    <property type="match status" value="1"/>
</dbReference>
<evidence type="ECO:0000256" key="6">
    <source>
        <dbReference type="ARBA" id="ARBA00040136"/>
    </source>
</evidence>
<dbReference type="CDD" id="cd07978">
    <property type="entry name" value="HFD_TAF13"/>
    <property type="match status" value="1"/>
</dbReference>
<dbReference type="STRING" id="1330018.A0A167LLR6"/>
<dbReference type="GO" id="GO:0051123">
    <property type="term" value="P:RNA polymerase II preinitiation complex assembly"/>
    <property type="evidence" value="ECO:0007669"/>
    <property type="project" value="TreeGrafter"/>
</dbReference>
<gene>
    <name evidence="8" type="ORF">CALVIDRAFT_537806</name>
</gene>
<evidence type="ECO:0000313" key="9">
    <source>
        <dbReference type="Proteomes" id="UP000076738"/>
    </source>
</evidence>
<keyword evidence="2" id="KW-0805">Transcription regulation</keyword>
<dbReference type="Pfam" id="PF02269">
    <property type="entry name" value="TFIID-18kDa"/>
    <property type="match status" value="1"/>
</dbReference>
<dbReference type="InterPro" id="IPR009072">
    <property type="entry name" value="Histone-fold"/>
</dbReference>
<dbReference type="GO" id="GO:0005669">
    <property type="term" value="C:transcription factor TFIID complex"/>
    <property type="evidence" value="ECO:0007669"/>
    <property type="project" value="TreeGrafter"/>
</dbReference>
<dbReference type="Gene3D" id="1.10.20.10">
    <property type="entry name" value="Histone, subunit A"/>
    <property type="match status" value="1"/>
</dbReference>
<evidence type="ECO:0000256" key="5">
    <source>
        <dbReference type="ARBA" id="ARBA00038392"/>
    </source>
</evidence>
<name>A0A167LLR6_CALVF</name>
<dbReference type="PANTHER" id="PTHR11380:SF5">
    <property type="entry name" value="TRANSCRIPTION INITIATION FACTOR TFIID SUBUNIT 13"/>
    <property type="match status" value="1"/>
</dbReference>
<dbReference type="PANTHER" id="PTHR11380">
    <property type="entry name" value="TRANSCRIPTION INITIATION FACTOR TFIID/SUPT3-RELATED"/>
    <property type="match status" value="1"/>
</dbReference>
<accession>A0A167LLR6</accession>
<keyword evidence="3" id="KW-0804">Transcription</keyword>
<evidence type="ECO:0000313" key="8">
    <source>
        <dbReference type="EMBL" id="KZO95825.1"/>
    </source>
</evidence>
<reference evidence="8 9" key="1">
    <citation type="journal article" date="2016" name="Mol. Biol. Evol.">
        <title>Comparative Genomics of Early-Diverging Mushroom-Forming Fungi Provides Insights into the Origins of Lignocellulose Decay Capabilities.</title>
        <authorList>
            <person name="Nagy L.G."/>
            <person name="Riley R."/>
            <person name="Tritt A."/>
            <person name="Adam C."/>
            <person name="Daum C."/>
            <person name="Floudas D."/>
            <person name="Sun H."/>
            <person name="Yadav J.S."/>
            <person name="Pangilinan J."/>
            <person name="Larsson K.H."/>
            <person name="Matsuura K."/>
            <person name="Barry K."/>
            <person name="Labutti K."/>
            <person name="Kuo R."/>
            <person name="Ohm R.A."/>
            <person name="Bhattacharya S.S."/>
            <person name="Shirouzu T."/>
            <person name="Yoshinaga Y."/>
            <person name="Martin F.M."/>
            <person name="Grigoriev I.V."/>
            <person name="Hibbett D.S."/>
        </authorList>
    </citation>
    <scope>NUCLEOTIDE SEQUENCE [LARGE SCALE GENOMIC DNA]</scope>
    <source>
        <strain evidence="8 9">TUFC12733</strain>
    </source>
</reference>
<dbReference type="Proteomes" id="UP000076738">
    <property type="component" value="Unassembled WGS sequence"/>
</dbReference>
<evidence type="ECO:0000256" key="2">
    <source>
        <dbReference type="ARBA" id="ARBA00023015"/>
    </source>
</evidence>
<feature type="compositionally biased region" description="Basic and acidic residues" evidence="7">
    <location>
        <begin position="52"/>
        <end position="61"/>
    </location>
</feature>
<dbReference type="InterPro" id="IPR003195">
    <property type="entry name" value="TFIID_TAF13"/>
</dbReference>
<evidence type="ECO:0000256" key="3">
    <source>
        <dbReference type="ARBA" id="ARBA00023163"/>
    </source>
</evidence>
<protein>
    <recommendedName>
        <fullName evidence="6">Transcription initiation factor TFIID subunit 13</fullName>
    </recommendedName>
</protein>
<comment type="similarity">
    <text evidence="5">Belongs to the TAF13 family.</text>
</comment>
<evidence type="ECO:0000256" key="4">
    <source>
        <dbReference type="ARBA" id="ARBA00023242"/>
    </source>
</evidence>
<dbReference type="GO" id="GO:0046982">
    <property type="term" value="F:protein heterodimerization activity"/>
    <property type="evidence" value="ECO:0007669"/>
    <property type="project" value="InterPro"/>
</dbReference>
<evidence type="ECO:0000256" key="7">
    <source>
        <dbReference type="SAM" id="MobiDB-lite"/>
    </source>
</evidence>
<organism evidence="8 9">
    <name type="scientific">Calocera viscosa (strain TUFC12733)</name>
    <dbReference type="NCBI Taxonomy" id="1330018"/>
    <lineage>
        <taxon>Eukaryota</taxon>
        <taxon>Fungi</taxon>
        <taxon>Dikarya</taxon>
        <taxon>Basidiomycota</taxon>
        <taxon>Agaricomycotina</taxon>
        <taxon>Dacrymycetes</taxon>
        <taxon>Dacrymycetales</taxon>
        <taxon>Dacrymycetaceae</taxon>
        <taxon>Calocera</taxon>
    </lineage>
</organism>
<dbReference type="EMBL" id="KV417287">
    <property type="protein sequence ID" value="KZO95825.1"/>
    <property type="molecule type" value="Genomic_DNA"/>
</dbReference>
<comment type="subcellular location">
    <subcellularLocation>
        <location evidence="1">Nucleus</location>
    </subcellularLocation>
</comment>
<keyword evidence="9" id="KW-1185">Reference proteome</keyword>